<protein>
    <submittedName>
        <fullName evidence="1">DUF1465 family protein</fullName>
    </submittedName>
</protein>
<gene>
    <name evidence="1" type="ORF">ABC969_02845</name>
</gene>
<evidence type="ECO:0000313" key="1">
    <source>
        <dbReference type="EMBL" id="MEN2785355.1"/>
    </source>
</evidence>
<dbReference type="RefSeq" id="WP_345862822.1">
    <property type="nucleotide sequence ID" value="NZ_JBDIMF010000001.1"/>
</dbReference>
<accession>A0ABU9XNE6</accession>
<dbReference type="Gene3D" id="1.10.8.930">
    <property type="entry name" value="Protein of unknown function DUF1465"/>
    <property type="match status" value="1"/>
</dbReference>
<organism evidence="1 2">
    <name type="scientific">Sphingomonas qilianensis</name>
    <dbReference type="NCBI Taxonomy" id="1736690"/>
    <lineage>
        <taxon>Bacteria</taxon>
        <taxon>Pseudomonadati</taxon>
        <taxon>Pseudomonadota</taxon>
        <taxon>Alphaproteobacteria</taxon>
        <taxon>Sphingomonadales</taxon>
        <taxon>Sphingomonadaceae</taxon>
        <taxon>Sphingomonas</taxon>
    </lineage>
</organism>
<sequence>MKGRSIETRLHQRLIDRWYVDAMLLADEGRSYFDGVGRLEREVLGPMARVAFSCEALMVTTRLMHVIAWLLTQRAVETGELEAARRLGRAAVSETSAIAAMPAQAQILIHASLELYWRVARLDALIAGELEHASPARSMLDRPAIAF</sequence>
<dbReference type="InterPro" id="IPR038301">
    <property type="entry name" value="AraC-like_sf"/>
</dbReference>
<evidence type="ECO:0000313" key="2">
    <source>
        <dbReference type="Proteomes" id="UP001404104"/>
    </source>
</evidence>
<name>A0ABU9XNE6_9SPHN</name>
<reference evidence="1 2" key="1">
    <citation type="submission" date="2024-05" db="EMBL/GenBank/DDBJ databases">
        <authorList>
            <person name="Liu Q."/>
            <person name="Xin Y.-H."/>
        </authorList>
    </citation>
    <scope>NUCLEOTIDE SEQUENCE [LARGE SCALE GENOMIC DNA]</scope>
    <source>
        <strain evidence="1 2">CGMCC 1.15349</strain>
    </source>
</reference>
<keyword evidence="2" id="KW-1185">Reference proteome</keyword>
<dbReference type="Proteomes" id="UP001404104">
    <property type="component" value="Unassembled WGS sequence"/>
</dbReference>
<dbReference type="Pfam" id="PF07323">
    <property type="entry name" value="DUF1465"/>
    <property type="match status" value="1"/>
</dbReference>
<dbReference type="InterPro" id="IPR010848">
    <property type="entry name" value="DUF1465"/>
</dbReference>
<dbReference type="EMBL" id="JBDIMF010000001">
    <property type="protein sequence ID" value="MEN2785355.1"/>
    <property type="molecule type" value="Genomic_DNA"/>
</dbReference>
<proteinExistence type="predicted"/>
<comment type="caution">
    <text evidence="1">The sequence shown here is derived from an EMBL/GenBank/DDBJ whole genome shotgun (WGS) entry which is preliminary data.</text>
</comment>